<dbReference type="Gene3D" id="3.40.50.10680">
    <property type="entry name" value="CofD-like domains"/>
    <property type="match status" value="1"/>
</dbReference>
<dbReference type="NCBIfam" id="TIGR04357">
    <property type="entry name" value="CofD_rel_GAK"/>
    <property type="match status" value="1"/>
</dbReference>
<dbReference type="RefSeq" id="WP_020876577.1">
    <property type="nucleotide sequence ID" value="NZ_ATHJ01000076.1"/>
</dbReference>
<dbReference type="eggNOG" id="COG0391">
    <property type="taxonomic scope" value="Bacteria"/>
</dbReference>
<dbReference type="Proteomes" id="UP000014977">
    <property type="component" value="Unassembled WGS sequence"/>
</dbReference>
<dbReference type="CDD" id="cd07187">
    <property type="entry name" value="YvcK_like"/>
    <property type="match status" value="1"/>
</dbReference>
<protein>
    <recommendedName>
        <fullName evidence="3">GAK system CofD-like protein</fullName>
    </recommendedName>
</protein>
<dbReference type="InterPro" id="IPR027591">
    <property type="entry name" value="CofD-rel_GAK"/>
</dbReference>
<dbReference type="OrthoDB" id="5413830at2"/>
<dbReference type="SUPFAM" id="SSF142338">
    <property type="entry name" value="CofD-like"/>
    <property type="match status" value="1"/>
</dbReference>
<dbReference type="InterPro" id="IPR002882">
    <property type="entry name" value="CofD"/>
</dbReference>
<dbReference type="STRING" id="897.B2D07_06345"/>
<organism evidence="1 2">
    <name type="scientific">Desulfococcus multivorans DSM 2059</name>
    <dbReference type="NCBI Taxonomy" id="1121405"/>
    <lineage>
        <taxon>Bacteria</taxon>
        <taxon>Pseudomonadati</taxon>
        <taxon>Thermodesulfobacteriota</taxon>
        <taxon>Desulfobacteria</taxon>
        <taxon>Desulfobacterales</taxon>
        <taxon>Desulfococcaceae</taxon>
        <taxon>Desulfococcus</taxon>
    </lineage>
</organism>
<proteinExistence type="predicted"/>
<dbReference type="Pfam" id="PF01933">
    <property type="entry name" value="CofD"/>
    <property type="match status" value="1"/>
</dbReference>
<keyword evidence="2" id="KW-1185">Reference proteome</keyword>
<gene>
    <name evidence="1" type="ORF">dsmv_2146</name>
</gene>
<comment type="caution">
    <text evidence="1">The sequence shown here is derived from an EMBL/GenBank/DDBJ whole genome shotgun (WGS) entry which is preliminary data.</text>
</comment>
<evidence type="ECO:0000313" key="1">
    <source>
        <dbReference type="EMBL" id="EPR41365.1"/>
    </source>
</evidence>
<dbReference type="AlphaFoldDB" id="S7TX66"/>
<name>S7TX66_DESML</name>
<evidence type="ECO:0000313" key="2">
    <source>
        <dbReference type="Proteomes" id="UP000014977"/>
    </source>
</evidence>
<sequence length="397" mass="44556">MFIKITRNIRLPDPVKSARHRHCPELGPKILFFSGGSALKDTCAELIQYTHNSIHVITPFDSGGSSARLREAFKMPAIGDVRNRLLALADSSLQGYPEIFRLFACRFPEDGDPTVLKGEMAEMIAGRHPLVAEIPDPMRRIIRHYLHLFIEFMPRDFDLRKASIGNLILTAGYLDNRRNLDTIIYIFSKLVQVRGVVRPVINKYLHLVAALADGRRIVGQHLMTGKEVSPLGSRITDLWLTSNPQRPEPVHVPIRQKTATLIEEADLICYPMGSFYTSLVANLLPRGVGRAVRRTACPKIFIPNTGGCDPETVGMGIMDQIRCLAFFLNRDDPNVQETRGVLDFILVDQVRGDYHGELDREELTRMGINVIDTTLVSDESEPLIDEKLLVPVLLSLS</sequence>
<dbReference type="PANTHER" id="PTHR31240">
    <property type="entry name" value="MATERNAL EFFECT EMBRYO ARREST 18"/>
    <property type="match status" value="1"/>
</dbReference>
<reference evidence="1 2" key="1">
    <citation type="journal article" date="2013" name="Genome Announc.">
        <title>Draft genome sequences for three mercury-methylating, sulfate-reducing bacteria.</title>
        <authorList>
            <person name="Brown S.D."/>
            <person name="Hurt R.A.Jr."/>
            <person name="Gilmour C.C."/>
            <person name="Elias D.A."/>
        </authorList>
    </citation>
    <scope>NUCLEOTIDE SEQUENCE [LARGE SCALE GENOMIC DNA]</scope>
    <source>
        <strain evidence="1 2">DSM 2059</strain>
    </source>
</reference>
<dbReference type="EMBL" id="ATHJ01000076">
    <property type="protein sequence ID" value="EPR41365.1"/>
    <property type="molecule type" value="Genomic_DNA"/>
</dbReference>
<dbReference type="PATRIC" id="fig|1121405.3.peg.1684"/>
<dbReference type="PANTHER" id="PTHR31240:SF0">
    <property type="entry name" value="MATERNAL EFFECT EMBRYO ARREST 18"/>
    <property type="match status" value="1"/>
</dbReference>
<dbReference type="GO" id="GO:0043743">
    <property type="term" value="F:LPPG:FO 2-phospho-L-lactate transferase activity"/>
    <property type="evidence" value="ECO:0007669"/>
    <property type="project" value="InterPro"/>
</dbReference>
<dbReference type="InterPro" id="IPR038136">
    <property type="entry name" value="CofD-like_dom_sf"/>
</dbReference>
<accession>S7TX66</accession>
<evidence type="ECO:0008006" key="3">
    <source>
        <dbReference type="Google" id="ProtNLM"/>
    </source>
</evidence>